<dbReference type="OrthoDB" id="10261384at2759"/>
<feature type="region of interest" description="Disordered" evidence="1">
    <location>
        <begin position="103"/>
        <end position="138"/>
    </location>
</feature>
<organism evidence="2 3">
    <name type="scientific">Microdochium bolleyi</name>
    <dbReference type="NCBI Taxonomy" id="196109"/>
    <lineage>
        <taxon>Eukaryota</taxon>
        <taxon>Fungi</taxon>
        <taxon>Dikarya</taxon>
        <taxon>Ascomycota</taxon>
        <taxon>Pezizomycotina</taxon>
        <taxon>Sordariomycetes</taxon>
        <taxon>Xylariomycetidae</taxon>
        <taxon>Xylariales</taxon>
        <taxon>Microdochiaceae</taxon>
        <taxon>Microdochium</taxon>
    </lineage>
</organism>
<reference evidence="3" key="1">
    <citation type="submission" date="2016-02" db="EMBL/GenBank/DDBJ databases">
        <title>Draft genome sequence of Microdochium bolleyi, a fungal endophyte of beachgrass.</title>
        <authorList>
            <consortium name="DOE Joint Genome Institute"/>
            <person name="David A.S."/>
            <person name="May G."/>
            <person name="Haridas S."/>
            <person name="Lim J."/>
            <person name="Wang M."/>
            <person name="Labutti K."/>
            <person name="Lipzen A."/>
            <person name="Barry K."/>
            <person name="Grigoriev I.V."/>
        </authorList>
    </citation>
    <scope>NUCLEOTIDE SEQUENCE [LARGE SCALE GENOMIC DNA]</scope>
    <source>
        <strain evidence="3">J235TASD1</strain>
    </source>
</reference>
<dbReference type="InterPro" id="IPR034627">
    <property type="entry name" value="Irc6"/>
</dbReference>
<protein>
    <submittedName>
        <fullName evidence="2">Uncharacterized protein</fullName>
    </submittedName>
</protein>
<dbReference type="EMBL" id="KQ964248">
    <property type="protein sequence ID" value="KXJ93416.1"/>
    <property type="molecule type" value="Genomic_DNA"/>
</dbReference>
<evidence type="ECO:0000256" key="1">
    <source>
        <dbReference type="SAM" id="MobiDB-lite"/>
    </source>
</evidence>
<dbReference type="STRING" id="196109.A0A136J8N6"/>
<evidence type="ECO:0000313" key="3">
    <source>
        <dbReference type="Proteomes" id="UP000070501"/>
    </source>
</evidence>
<sequence>MDISNPRRVLAVSLEGATVHLTKVIKDLTGSHPEQTSTSIAGTTHNLAIKTSYYTAEVPIWLDLIASPEEWAESFLSPEAKEVLDVLGGLIVVFALPPPTSPSIAPAQSSQPVPPSPPAPGTTSSTTPPPSSAAETAAQTRDLLRNIGRVVQDGLGGWSWDGVSLALGVGEADDVDEWEELAAGCGLEFVQIKSRVVADRNEFGGSMNKRLGDPFSPIRRAD</sequence>
<dbReference type="GO" id="GO:0030674">
    <property type="term" value="F:protein-macromolecule adaptor activity"/>
    <property type="evidence" value="ECO:0007669"/>
    <property type="project" value="TreeGrafter"/>
</dbReference>
<proteinExistence type="predicted"/>
<dbReference type="GO" id="GO:0016192">
    <property type="term" value="P:vesicle-mediated transport"/>
    <property type="evidence" value="ECO:0007669"/>
    <property type="project" value="InterPro"/>
</dbReference>
<gene>
    <name evidence="2" type="ORF">Micbo1qcDRAFT_174479</name>
</gene>
<dbReference type="PANTHER" id="PTHR28043">
    <property type="entry name" value="INCREASED RECOMBINATION CENTERS PROTEIN 6"/>
    <property type="match status" value="1"/>
</dbReference>
<dbReference type="InParanoid" id="A0A136J8N6"/>
<keyword evidence="3" id="KW-1185">Reference proteome</keyword>
<accession>A0A136J8N6</accession>
<dbReference type="PANTHER" id="PTHR28043:SF1">
    <property type="entry name" value="INCREASED RECOMBINATION CENTERS PROTEIN 6"/>
    <property type="match status" value="1"/>
</dbReference>
<feature type="compositionally biased region" description="Low complexity" evidence="1">
    <location>
        <begin position="121"/>
        <end position="138"/>
    </location>
</feature>
<name>A0A136J8N6_9PEZI</name>
<dbReference type="Proteomes" id="UP000070501">
    <property type="component" value="Unassembled WGS sequence"/>
</dbReference>
<evidence type="ECO:0000313" key="2">
    <source>
        <dbReference type="EMBL" id="KXJ93416.1"/>
    </source>
</evidence>
<dbReference type="Gene3D" id="3.40.50.11960">
    <property type="match status" value="1"/>
</dbReference>
<dbReference type="AlphaFoldDB" id="A0A136J8N6"/>